<reference evidence="1" key="1">
    <citation type="submission" date="2021-01" db="EMBL/GenBank/DDBJ databases">
        <title>Phytophthora aleatoria, a newly-described species from Pinus radiata is distinct from Phytophthora cactorum isolates based on comparative genomics.</title>
        <authorList>
            <person name="Mcdougal R."/>
            <person name="Panda P."/>
            <person name="Williams N."/>
            <person name="Studholme D.J."/>
        </authorList>
    </citation>
    <scope>NUCLEOTIDE SEQUENCE</scope>
    <source>
        <strain evidence="1">NZFS 3830</strain>
    </source>
</reference>
<evidence type="ECO:0000313" key="1">
    <source>
        <dbReference type="EMBL" id="KAG6955911.1"/>
    </source>
</evidence>
<accession>A0A8T1U625</accession>
<protein>
    <submittedName>
        <fullName evidence="1">Uncharacterized protein</fullName>
    </submittedName>
</protein>
<dbReference type="Proteomes" id="UP000688947">
    <property type="component" value="Unassembled WGS sequence"/>
</dbReference>
<evidence type="ECO:0000313" key="2">
    <source>
        <dbReference type="Proteomes" id="UP000688947"/>
    </source>
</evidence>
<dbReference type="AlphaFoldDB" id="A0A8T1U625"/>
<dbReference type="EMBL" id="JAENGZ010000640">
    <property type="protein sequence ID" value="KAG6955911.1"/>
    <property type="molecule type" value="Genomic_DNA"/>
</dbReference>
<sequence>MLARYYRVVSPALLQRYSVWVRFDQRMCSWILILGGNVVAQFARSTLVRGCVGIEIRGELADRSCNGVTRAGGYTRCV</sequence>
<name>A0A8T1U625_9STRA</name>
<organism evidence="1 2">
    <name type="scientific">Phytophthora cactorum</name>
    <dbReference type="NCBI Taxonomy" id="29920"/>
    <lineage>
        <taxon>Eukaryota</taxon>
        <taxon>Sar</taxon>
        <taxon>Stramenopiles</taxon>
        <taxon>Oomycota</taxon>
        <taxon>Peronosporomycetes</taxon>
        <taxon>Peronosporales</taxon>
        <taxon>Peronosporaceae</taxon>
        <taxon>Phytophthora</taxon>
    </lineage>
</organism>
<comment type="caution">
    <text evidence="1">The sequence shown here is derived from an EMBL/GenBank/DDBJ whole genome shotgun (WGS) entry which is preliminary data.</text>
</comment>
<proteinExistence type="predicted"/>
<gene>
    <name evidence="1" type="ORF">JG687_00010901</name>
</gene>